<keyword evidence="1" id="KW-0732">Signal</keyword>
<feature type="signal peptide" evidence="1">
    <location>
        <begin position="1"/>
        <end position="19"/>
    </location>
</feature>
<evidence type="ECO:0000313" key="2">
    <source>
        <dbReference type="EMBL" id="MFB9995044.1"/>
    </source>
</evidence>
<reference evidence="2 3" key="1">
    <citation type="submission" date="2024-09" db="EMBL/GenBank/DDBJ databases">
        <authorList>
            <person name="Sun Q."/>
            <person name="Mori K."/>
        </authorList>
    </citation>
    <scope>NUCLEOTIDE SEQUENCE [LARGE SCALE GENOMIC DNA]</scope>
    <source>
        <strain evidence="2 3">JCM 13503</strain>
    </source>
</reference>
<dbReference type="Proteomes" id="UP001589733">
    <property type="component" value="Unassembled WGS sequence"/>
</dbReference>
<dbReference type="RefSeq" id="WP_380016594.1">
    <property type="nucleotide sequence ID" value="NZ_JBHLYR010000079.1"/>
</dbReference>
<feature type="chain" id="PRO_5046005001" description="Metallophosphoesterase" evidence="1">
    <location>
        <begin position="20"/>
        <end position="84"/>
    </location>
</feature>
<dbReference type="SUPFAM" id="SSF56300">
    <property type="entry name" value="Metallo-dependent phosphatases"/>
    <property type="match status" value="1"/>
</dbReference>
<dbReference type="InterPro" id="IPR029052">
    <property type="entry name" value="Metallo-depent_PP-like"/>
</dbReference>
<accession>A0ABV6B5J3</accession>
<evidence type="ECO:0008006" key="4">
    <source>
        <dbReference type="Google" id="ProtNLM"/>
    </source>
</evidence>
<proteinExistence type="predicted"/>
<organism evidence="2 3">
    <name type="scientific">Deinococcus oregonensis</name>
    <dbReference type="NCBI Taxonomy" id="1805970"/>
    <lineage>
        <taxon>Bacteria</taxon>
        <taxon>Thermotogati</taxon>
        <taxon>Deinococcota</taxon>
        <taxon>Deinococci</taxon>
        <taxon>Deinococcales</taxon>
        <taxon>Deinococcaceae</taxon>
        <taxon>Deinococcus</taxon>
    </lineage>
</organism>
<sequence>MRRLFLVLPLLLSATPAPSAAPDLLRVAVLSDFNGSYGSLTSPPALNSSLRRIINTWKPDFVLSAGDLIAGQKASLTDANVRGM</sequence>
<dbReference type="EMBL" id="JBHLYR010000079">
    <property type="protein sequence ID" value="MFB9995044.1"/>
    <property type="molecule type" value="Genomic_DNA"/>
</dbReference>
<keyword evidence="3" id="KW-1185">Reference proteome</keyword>
<comment type="caution">
    <text evidence="2">The sequence shown here is derived from an EMBL/GenBank/DDBJ whole genome shotgun (WGS) entry which is preliminary data.</text>
</comment>
<evidence type="ECO:0000256" key="1">
    <source>
        <dbReference type="SAM" id="SignalP"/>
    </source>
</evidence>
<gene>
    <name evidence="2" type="ORF">ACFFLM_24140</name>
</gene>
<evidence type="ECO:0000313" key="3">
    <source>
        <dbReference type="Proteomes" id="UP001589733"/>
    </source>
</evidence>
<name>A0ABV6B5J3_9DEIO</name>
<protein>
    <recommendedName>
        <fullName evidence="4">Metallophosphoesterase</fullName>
    </recommendedName>
</protein>